<keyword evidence="2" id="KW-0813">Transport</keyword>
<evidence type="ECO:0000256" key="3">
    <source>
        <dbReference type="ARBA" id="ARBA00023242"/>
    </source>
</evidence>
<sequence>MFNFNTPATTAASTGFAFGAPATTAAASTSFFGAGFGTTPAAAPATTGLFGQPAPAQPQPQAGFFSGFGTTPQQPTAFTGFGQPQQPQPQQQNMFGTFGAAQPAQQQQPSLSFGGGMTAAQPQQQTNLTAEADYAARLAACVQNPFLFGDERDQVLAKFNSVQATMGCGKAYFALNQPPLPMNPENVFCKWKCVVYMPKKDYISEDGVVRLIFNKSGADVYDVRGALAELIHKMLGERPNVQVEVDGVNPLPNNKSELMLHVLERLNDGNVRKVPASELHSFLLQPTQKAHLQAMLVEDVQAKLNLTKDMEKQYLEKVPPGLSSYMWFQAQRDNPDPENLLPMPVVGFEAMYASLKKEVELATMSKNVCQQVGADVKQLEKKVEENKQTALSYQDKLDRLMIRQLHVSSTQPVVSRIGQPLTSFETNLCDHISQMNNLMEAPERNLKNRAQELTANIQLHDRYLTERSKRQPRVDLRSLTETEKEDMGKACELLLTVLDACKDKIRDEREVLMKLMYEDSFGTQ</sequence>
<dbReference type="InterPro" id="IPR024864">
    <property type="entry name" value="Nup54/Nup57/Nup44"/>
</dbReference>
<dbReference type="EMBL" id="MTYJ01000021">
    <property type="protein sequence ID" value="OQV21659.1"/>
    <property type="molecule type" value="Genomic_DNA"/>
</dbReference>
<dbReference type="GO" id="GO:0044613">
    <property type="term" value="C:nuclear pore central transport channel"/>
    <property type="evidence" value="ECO:0007669"/>
    <property type="project" value="TreeGrafter"/>
</dbReference>
<accession>A0A1W0X2I5</accession>
<feature type="compositionally biased region" description="Low complexity" evidence="5">
    <location>
        <begin position="83"/>
        <end position="92"/>
    </location>
</feature>
<dbReference type="PANTHER" id="PTHR13000">
    <property type="entry name" value="NUCLEOPORIN P54"/>
    <property type="match status" value="1"/>
</dbReference>
<keyword evidence="4" id="KW-0175">Coiled coil</keyword>
<feature type="coiled-coil region" evidence="4">
    <location>
        <begin position="369"/>
        <end position="396"/>
    </location>
</feature>
<evidence type="ECO:0000256" key="2">
    <source>
        <dbReference type="ARBA" id="ARBA00022448"/>
    </source>
</evidence>
<evidence type="ECO:0000259" key="6">
    <source>
        <dbReference type="Pfam" id="PF13874"/>
    </source>
</evidence>
<dbReference type="Proteomes" id="UP000192578">
    <property type="component" value="Unassembled WGS sequence"/>
</dbReference>
<comment type="subcellular location">
    <subcellularLocation>
        <location evidence="1">Nucleus</location>
    </subcellularLocation>
</comment>
<feature type="compositionally biased region" description="Polar residues" evidence="5">
    <location>
        <begin position="68"/>
        <end position="77"/>
    </location>
</feature>
<dbReference type="InterPro" id="IPR025712">
    <property type="entry name" value="Nup54_alpha-helical_dom"/>
</dbReference>
<reference evidence="8" key="1">
    <citation type="submission" date="2017-01" db="EMBL/GenBank/DDBJ databases">
        <title>Comparative genomics of anhydrobiosis in the tardigrade Hypsibius dujardini.</title>
        <authorList>
            <person name="Yoshida Y."/>
            <person name="Koutsovoulos G."/>
            <person name="Laetsch D."/>
            <person name="Stevens L."/>
            <person name="Kumar S."/>
            <person name="Horikawa D."/>
            <person name="Ishino K."/>
            <person name="Komine S."/>
            <person name="Tomita M."/>
            <person name="Blaxter M."/>
            <person name="Arakawa K."/>
        </authorList>
    </citation>
    <scope>NUCLEOTIDE SEQUENCE [LARGE SCALE GENOMIC DNA]</scope>
    <source>
        <strain evidence="8">Z151</strain>
    </source>
</reference>
<gene>
    <name evidence="7" type="ORF">BV898_04234</name>
</gene>
<protein>
    <submittedName>
        <fullName evidence="7">Nuclear pore complex protein Nup54</fullName>
    </submittedName>
</protein>
<name>A0A1W0X2I5_HYPEX</name>
<dbReference type="AlphaFoldDB" id="A0A1W0X2I5"/>
<evidence type="ECO:0000313" key="8">
    <source>
        <dbReference type="Proteomes" id="UP000192578"/>
    </source>
</evidence>
<evidence type="ECO:0000256" key="1">
    <source>
        <dbReference type="ARBA" id="ARBA00004123"/>
    </source>
</evidence>
<dbReference type="OrthoDB" id="6162375at2759"/>
<evidence type="ECO:0000313" key="7">
    <source>
        <dbReference type="EMBL" id="OQV21659.1"/>
    </source>
</evidence>
<feature type="region of interest" description="Disordered" evidence="5">
    <location>
        <begin position="46"/>
        <end position="93"/>
    </location>
</feature>
<dbReference type="PANTHER" id="PTHR13000:SF0">
    <property type="entry name" value="NUCLEOPORIN P54"/>
    <property type="match status" value="1"/>
</dbReference>
<evidence type="ECO:0000256" key="5">
    <source>
        <dbReference type="SAM" id="MobiDB-lite"/>
    </source>
</evidence>
<keyword evidence="3" id="KW-0539">Nucleus</keyword>
<feature type="compositionally biased region" description="Low complexity" evidence="5">
    <location>
        <begin position="46"/>
        <end position="62"/>
    </location>
</feature>
<keyword evidence="8" id="KW-1185">Reference proteome</keyword>
<dbReference type="GO" id="GO:0036228">
    <property type="term" value="P:protein localization to nuclear inner membrane"/>
    <property type="evidence" value="ECO:0007669"/>
    <property type="project" value="TreeGrafter"/>
</dbReference>
<proteinExistence type="predicted"/>
<evidence type="ECO:0000256" key="4">
    <source>
        <dbReference type="SAM" id="Coils"/>
    </source>
</evidence>
<dbReference type="GO" id="GO:0006607">
    <property type="term" value="P:NLS-bearing protein import into nucleus"/>
    <property type="evidence" value="ECO:0007669"/>
    <property type="project" value="TreeGrafter"/>
</dbReference>
<comment type="caution">
    <text evidence="7">The sequence shown here is derived from an EMBL/GenBank/DDBJ whole genome shotgun (WGS) entry which is preliminary data.</text>
</comment>
<organism evidence="7 8">
    <name type="scientific">Hypsibius exemplaris</name>
    <name type="common">Freshwater tardigrade</name>
    <dbReference type="NCBI Taxonomy" id="2072580"/>
    <lineage>
        <taxon>Eukaryota</taxon>
        <taxon>Metazoa</taxon>
        <taxon>Ecdysozoa</taxon>
        <taxon>Tardigrada</taxon>
        <taxon>Eutardigrada</taxon>
        <taxon>Parachela</taxon>
        <taxon>Hypsibioidea</taxon>
        <taxon>Hypsibiidae</taxon>
        <taxon>Hypsibius</taxon>
    </lineage>
</organism>
<dbReference type="GO" id="GO:0017056">
    <property type="term" value="F:structural constituent of nuclear pore"/>
    <property type="evidence" value="ECO:0007669"/>
    <property type="project" value="TreeGrafter"/>
</dbReference>
<dbReference type="Pfam" id="PF13874">
    <property type="entry name" value="Nup54"/>
    <property type="match status" value="1"/>
</dbReference>
<feature type="domain" description="Nucleoporin Nup54 alpha-helical" evidence="6">
    <location>
        <begin position="319"/>
        <end position="456"/>
    </location>
</feature>
<dbReference type="GO" id="GO:0006999">
    <property type="term" value="P:nuclear pore organization"/>
    <property type="evidence" value="ECO:0007669"/>
    <property type="project" value="TreeGrafter"/>
</dbReference>